<comment type="caution">
    <text evidence="1">The sequence shown here is derived from an EMBL/GenBank/DDBJ whole genome shotgun (WGS) entry which is preliminary data.</text>
</comment>
<dbReference type="Proteomes" id="UP001431199">
    <property type="component" value="Unassembled WGS sequence"/>
</dbReference>
<dbReference type="InterPro" id="IPR035965">
    <property type="entry name" value="PAS-like_dom_sf"/>
</dbReference>
<dbReference type="CDD" id="cd00130">
    <property type="entry name" value="PAS"/>
    <property type="match status" value="1"/>
</dbReference>
<evidence type="ECO:0000313" key="2">
    <source>
        <dbReference type="Proteomes" id="UP001431199"/>
    </source>
</evidence>
<accession>A0ABT2M0V3</accession>
<organism evidence="1 2">
    <name type="scientific">Eubacterium album</name>
    <dbReference type="NCBI Taxonomy" id="2978477"/>
    <lineage>
        <taxon>Bacteria</taxon>
        <taxon>Bacillati</taxon>
        <taxon>Bacillota</taxon>
        <taxon>Clostridia</taxon>
        <taxon>Eubacteriales</taxon>
        <taxon>Eubacteriaceae</taxon>
        <taxon>Eubacterium</taxon>
    </lineage>
</organism>
<dbReference type="InterPro" id="IPR000014">
    <property type="entry name" value="PAS"/>
</dbReference>
<name>A0ABT2M0V3_9FIRM</name>
<evidence type="ECO:0000313" key="1">
    <source>
        <dbReference type="EMBL" id="MCT7398282.1"/>
    </source>
</evidence>
<reference evidence="1" key="1">
    <citation type="submission" date="2022-09" db="EMBL/GenBank/DDBJ databases">
        <title>Eubacterium sp. LFL-14 isolated from human feces.</title>
        <authorList>
            <person name="Liu F."/>
        </authorList>
    </citation>
    <scope>NUCLEOTIDE SEQUENCE</scope>
    <source>
        <strain evidence="1">LFL-14</strain>
    </source>
</reference>
<dbReference type="SUPFAM" id="SSF55785">
    <property type="entry name" value="PYP-like sensor domain (PAS domain)"/>
    <property type="match status" value="2"/>
</dbReference>
<sequence length="404" mass="47307">MEGAFEVIKDLLGGLSWDRESVYARLSQSIDSAIRSSLVIVLYKEGKEELIFANDMFYENIGEDRDGYEYKEADIKKRIKPENKVVKYEKCVEKSMLTGETQEIIYQFERYDGKVIWVRKRFAAICNEGEYIIVSVATNITKSIEISRQIEIEKYRFQKVIEQTDLAIIEWDYYNNTFYSTESYKKYKMSEGNQDRIFKKKSIIGYTHPDDVEKMKKFVSNCILTPGKMECIVRLKLIDDTYSWSKITVVSEYDIDGNKMKTLAIIADVNEDMERRKKVRIAVDIVNTLVANEYEEIFTINAFTGEPVVYKEGISKVVEEQNKVGFKLGVENYIKTYCMDENPEQTAKELNLDYVKEQLENNNTYQKIYSIMDENNNIKMKRALYTYLNKHKDTIVCTIMEVGK</sequence>
<dbReference type="RefSeq" id="WP_260978444.1">
    <property type="nucleotide sequence ID" value="NZ_JAODBU010000003.1"/>
</dbReference>
<protein>
    <submittedName>
        <fullName evidence="1">PAS domain-containing protein</fullName>
    </submittedName>
</protein>
<dbReference type="Gene3D" id="3.30.450.20">
    <property type="entry name" value="PAS domain"/>
    <property type="match status" value="2"/>
</dbReference>
<gene>
    <name evidence="1" type="ORF">N5B56_04155</name>
</gene>
<proteinExistence type="predicted"/>
<dbReference type="EMBL" id="JAODBU010000003">
    <property type="protein sequence ID" value="MCT7398282.1"/>
    <property type="molecule type" value="Genomic_DNA"/>
</dbReference>
<keyword evidence="2" id="KW-1185">Reference proteome</keyword>